<evidence type="ECO:0000256" key="1">
    <source>
        <dbReference type="ARBA" id="ARBA00004123"/>
    </source>
</evidence>
<feature type="region of interest" description="Disordered" evidence="6">
    <location>
        <begin position="198"/>
        <end position="221"/>
    </location>
</feature>
<feature type="domain" description="BHLH" evidence="7">
    <location>
        <begin position="217"/>
        <end position="286"/>
    </location>
</feature>
<evidence type="ECO:0000313" key="8">
    <source>
        <dbReference type="EMBL" id="EMG45795.1"/>
    </source>
</evidence>
<proteinExistence type="predicted"/>
<dbReference type="PROSITE" id="PS50888">
    <property type="entry name" value="BHLH"/>
    <property type="match status" value="1"/>
</dbReference>
<organism evidence="8 9">
    <name type="scientific">Candida maltosa (strain Xu316)</name>
    <name type="common">Yeast</name>
    <dbReference type="NCBI Taxonomy" id="1245528"/>
    <lineage>
        <taxon>Eukaryota</taxon>
        <taxon>Fungi</taxon>
        <taxon>Dikarya</taxon>
        <taxon>Ascomycota</taxon>
        <taxon>Saccharomycotina</taxon>
        <taxon>Pichiomycetes</taxon>
        <taxon>Debaryomycetaceae</taxon>
        <taxon>Candida/Lodderomyces clade</taxon>
        <taxon>Candida</taxon>
    </lineage>
</organism>
<dbReference type="EMBL" id="AOGT01002326">
    <property type="protein sequence ID" value="EMG45795.1"/>
    <property type="molecule type" value="Genomic_DNA"/>
</dbReference>
<dbReference type="Proteomes" id="UP000011777">
    <property type="component" value="Unassembled WGS sequence"/>
</dbReference>
<dbReference type="PANTHER" id="PTHR47336:SF2">
    <property type="entry name" value="TRANSCRIPTION FACTOR HMS1-RELATED"/>
    <property type="match status" value="1"/>
</dbReference>
<dbReference type="GO" id="GO:0046983">
    <property type="term" value="F:protein dimerization activity"/>
    <property type="evidence" value="ECO:0007669"/>
    <property type="project" value="InterPro"/>
</dbReference>
<keyword evidence="9" id="KW-1185">Reference proteome</keyword>
<dbReference type="SMART" id="SM00353">
    <property type="entry name" value="HLH"/>
    <property type="match status" value="1"/>
</dbReference>
<dbReference type="Pfam" id="PF00010">
    <property type="entry name" value="HLH"/>
    <property type="match status" value="1"/>
</dbReference>
<evidence type="ECO:0000259" key="7">
    <source>
        <dbReference type="PROSITE" id="PS50888"/>
    </source>
</evidence>
<keyword evidence="4" id="KW-0539">Nucleus</keyword>
<dbReference type="InterPro" id="IPR036638">
    <property type="entry name" value="HLH_DNA-bd_sf"/>
</dbReference>
<dbReference type="GO" id="GO:0006355">
    <property type="term" value="P:regulation of DNA-templated transcription"/>
    <property type="evidence" value="ECO:0007669"/>
    <property type="project" value="UniProtKB-ARBA"/>
</dbReference>
<sequence>MLSQFDAPLNNNNNQQQQQSQSQLYPFDFVNADDFLDSISGALPNNQSAINNTNNNNNEIVFDNINSLNPNIYSPISAISGDDLEDSNVQNLNLNYTGQNFNDYLSDNSLECYDNKNQQQQQQQQQPQQVQQQNGLDLVMNTEPNKRSGSTSTNSSIQHDNTTPISHYSAESILTSPEPPMLKKEEIPYIKQNITATSSAATVTGKKSSKVTKPKSKDKNSHNMIEKKYRTNINTKILALRDAVPSLRIAAGCEDVSIADLEGLTPASKLNKASVLTKATEYIKHLETKNAILRQQNMELQRLIQQANLNHPQAQALPPPPPPQQQQQQQQPTTANAPQQPGFGFYPQQDQSFNSAPVSQFSSPQQPQSHHQSPIQVQVPHQQQQQQPNRFLLGGMAAVMGTSLFGGSGENDFRSLSALPFSYLFPNAILNPSPMTIQLWNLTKILLIIGSLANIFIPMYHNYKHGKKDDDKKLQNCDSLTMIDFGLISCGVKHPYKLSSTKRELILSNLQNGGSDWMQLVSDYFYLTCCEINFENCFLVLVLGNMIRFKYTKISPIMNHYLMMKNCLILNLDYKGSNKSLIKLNQLIGKIDGVSMFNSENLFKRLINIFTNQVINDKINDGQNYVKYIEFYQDASSDYYEIILNWRLLEIIHELNLTYLEDLNEDDKNQILTDLKIMEAFINDDDCKIYKNYQLFNSVLNANYSPYLFESLKNKVEVTLEKFRIGYEGIDLTDHEIYNTSSEEEDDEQEPEEEEDYEYRKILEEKRRRSTNKNKSLRLQKNLISSLNLVNDEEFIILTSSLIIYYYKNKEYEKSIKLLNYLKINEKDNFSLLTFTSLISLINELIPGNLEDNDILDLIIKNLRNWINLNGNNVFDESLRLKLTKLIVNKSMIVNGINVNEAEYE</sequence>
<dbReference type="PANTHER" id="PTHR47336">
    <property type="entry name" value="TRANSCRIPTION FACTOR HMS1-RELATED"/>
    <property type="match status" value="1"/>
</dbReference>
<dbReference type="GO" id="GO:0003690">
    <property type="term" value="F:double-stranded DNA binding"/>
    <property type="evidence" value="ECO:0007669"/>
    <property type="project" value="UniProtKB-ARBA"/>
</dbReference>
<gene>
    <name evidence="8" type="ORF">G210_3997</name>
</gene>
<dbReference type="InterPro" id="IPR011598">
    <property type="entry name" value="bHLH_dom"/>
</dbReference>
<accession>M3JSL4</accession>
<reference evidence="8 9" key="1">
    <citation type="submission" date="2013-02" db="EMBL/GenBank/DDBJ databases">
        <title>Genome sequence of Candida maltosa Xu316, a potential industrial strain for xylitol and ethanol production.</title>
        <authorList>
            <person name="Yu J."/>
            <person name="Wang Q."/>
            <person name="Geng X."/>
            <person name="Bao W."/>
            <person name="He P."/>
            <person name="Cai J."/>
        </authorList>
    </citation>
    <scope>NUCLEOTIDE SEQUENCE [LARGE SCALE GENOMIC DNA]</scope>
    <source>
        <strain evidence="9">Xu316</strain>
    </source>
</reference>
<evidence type="ECO:0000256" key="3">
    <source>
        <dbReference type="ARBA" id="ARBA00023163"/>
    </source>
</evidence>
<evidence type="ECO:0000313" key="9">
    <source>
        <dbReference type="Proteomes" id="UP000011777"/>
    </source>
</evidence>
<dbReference type="OrthoDB" id="2133190at2759"/>
<dbReference type="GO" id="GO:0016020">
    <property type="term" value="C:membrane"/>
    <property type="evidence" value="ECO:0007669"/>
    <property type="project" value="UniProtKB-ARBA"/>
</dbReference>
<dbReference type="Gene3D" id="4.10.280.10">
    <property type="entry name" value="Helix-loop-helix DNA-binding domain"/>
    <property type="match status" value="1"/>
</dbReference>
<dbReference type="OMA" id="KDKTSHN"/>
<dbReference type="HOGENOM" id="CLU_017043_0_0_1"/>
<dbReference type="GO" id="GO:0033554">
    <property type="term" value="P:cellular response to stress"/>
    <property type="evidence" value="ECO:0007669"/>
    <property type="project" value="UniProtKB-ARBA"/>
</dbReference>
<dbReference type="AlphaFoldDB" id="M3JSL4"/>
<dbReference type="GO" id="GO:0005634">
    <property type="term" value="C:nucleus"/>
    <property type="evidence" value="ECO:0007669"/>
    <property type="project" value="UniProtKB-SubCell"/>
</dbReference>
<dbReference type="InterPro" id="IPR052099">
    <property type="entry name" value="Regulatory_TF_Diverse"/>
</dbReference>
<feature type="region of interest" description="Disordered" evidence="6">
    <location>
        <begin position="140"/>
        <end position="165"/>
    </location>
</feature>
<dbReference type="FunFam" id="4.10.280.10:FF:000116">
    <property type="entry name" value="Putative HLH transcription factor"/>
    <property type="match status" value="1"/>
</dbReference>
<dbReference type="eggNOG" id="KOG2588">
    <property type="taxonomic scope" value="Eukaryota"/>
</dbReference>
<evidence type="ECO:0000256" key="4">
    <source>
        <dbReference type="ARBA" id="ARBA00023242"/>
    </source>
</evidence>
<keyword evidence="3" id="KW-0804">Transcription</keyword>
<evidence type="ECO:0000256" key="5">
    <source>
        <dbReference type="SAM" id="Coils"/>
    </source>
</evidence>
<comment type="caution">
    <text evidence="8">The sequence shown here is derived from an EMBL/GenBank/DDBJ whole genome shotgun (WGS) entry which is preliminary data.</text>
</comment>
<feature type="region of interest" description="Disordered" evidence="6">
    <location>
        <begin position="312"/>
        <end position="386"/>
    </location>
</feature>
<protein>
    <recommendedName>
        <fullName evidence="7">BHLH domain-containing protein</fullName>
    </recommendedName>
</protein>
<feature type="coiled-coil region" evidence="5">
    <location>
        <begin position="283"/>
        <end position="310"/>
    </location>
</feature>
<feature type="compositionally biased region" description="Polar residues" evidence="6">
    <location>
        <begin position="147"/>
        <end position="165"/>
    </location>
</feature>
<evidence type="ECO:0000256" key="6">
    <source>
        <dbReference type="SAM" id="MobiDB-lite"/>
    </source>
</evidence>
<keyword evidence="2" id="KW-0805">Transcription regulation</keyword>
<feature type="region of interest" description="Disordered" evidence="6">
    <location>
        <begin position="1"/>
        <end position="21"/>
    </location>
</feature>
<evidence type="ECO:0000256" key="2">
    <source>
        <dbReference type="ARBA" id="ARBA00023015"/>
    </source>
</evidence>
<feature type="compositionally biased region" description="Low complexity" evidence="6">
    <location>
        <begin position="325"/>
        <end position="386"/>
    </location>
</feature>
<dbReference type="SUPFAM" id="SSF47459">
    <property type="entry name" value="HLH, helix-loop-helix DNA-binding domain"/>
    <property type="match status" value="1"/>
</dbReference>
<keyword evidence="5" id="KW-0175">Coiled coil</keyword>
<feature type="compositionally biased region" description="Low complexity" evidence="6">
    <location>
        <begin position="10"/>
        <end position="21"/>
    </location>
</feature>
<comment type="subcellular location">
    <subcellularLocation>
        <location evidence="1">Nucleus</location>
    </subcellularLocation>
</comment>
<dbReference type="STRING" id="1245528.M3JSL4"/>
<name>M3JSL4_CANMX</name>